<sequence>MKYLAIIVASIALLSPSALAAPPAEHTEAPALVVPNDLRELATQAGERLAPPDTPHLDLPSITVPLVENGRLAGYSFLNVRLHLNDETSIPEIRQRLHFLMHDLVALAHAHPFTLISRDDFSTGDTYERWDQAINTRLGDGVVTELEPLAAGIRLQRRYR</sequence>
<keyword evidence="3" id="KW-1185">Reference proteome</keyword>
<proteinExistence type="predicted"/>
<evidence type="ECO:0000313" key="3">
    <source>
        <dbReference type="Proteomes" id="UP000648722"/>
    </source>
</evidence>
<evidence type="ECO:0000313" key="2">
    <source>
        <dbReference type="EMBL" id="GGG92935.1"/>
    </source>
</evidence>
<reference evidence="3" key="1">
    <citation type="journal article" date="2019" name="Int. J. Syst. Evol. Microbiol.">
        <title>The Global Catalogue of Microorganisms (GCM) 10K type strain sequencing project: providing services to taxonomists for standard genome sequencing and annotation.</title>
        <authorList>
            <consortium name="The Broad Institute Genomics Platform"/>
            <consortium name="The Broad Institute Genome Sequencing Center for Infectious Disease"/>
            <person name="Wu L."/>
            <person name="Ma J."/>
        </authorList>
    </citation>
    <scope>NUCLEOTIDE SEQUENCE [LARGE SCALE GENOMIC DNA]</scope>
    <source>
        <strain evidence="3">CGMCC 1.12766</strain>
    </source>
</reference>
<feature type="signal peptide" evidence="1">
    <location>
        <begin position="1"/>
        <end position="20"/>
    </location>
</feature>
<gene>
    <name evidence="2" type="ORF">GCM10007420_05490</name>
</gene>
<dbReference type="Proteomes" id="UP000648722">
    <property type="component" value="Unassembled WGS sequence"/>
</dbReference>
<dbReference type="RefSeq" id="WP_188451026.1">
    <property type="nucleotide sequence ID" value="NZ_BMFS01000002.1"/>
</dbReference>
<name>A0ABQ1XGY4_9PROT</name>
<comment type="caution">
    <text evidence="2">The sequence shown here is derived from an EMBL/GenBank/DDBJ whole genome shotgun (WGS) entry which is preliminary data.</text>
</comment>
<organism evidence="2 3">
    <name type="scientific">Glycocaulis albus</name>
    <dbReference type="NCBI Taxonomy" id="1382801"/>
    <lineage>
        <taxon>Bacteria</taxon>
        <taxon>Pseudomonadati</taxon>
        <taxon>Pseudomonadota</taxon>
        <taxon>Alphaproteobacteria</taxon>
        <taxon>Maricaulales</taxon>
        <taxon>Maricaulaceae</taxon>
        <taxon>Glycocaulis</taxon>
    </lineage>
</organism>
<evidence type="ECO:0000256" key="1">
    <source>
        <dbReference type="SAM" id="SignalP"/>
    </source>
</evidence>
<protein>
    <submittedName>
        <fullName evidence="2">Uncharacterized protein</fullName>
    </submittedName>
</protein>
<accession>A0ABQ1XGY4</accession>
<feature type="chain" id="PRO_5046931573" evidence="1">
    <location>
        <begin position="21"/>
        <end position="160"/>
    </location>
</feature>
<keyword evidence="1" id="KW-0732">Signal</keyword>
<dbReference type="EMBL" id="BMFS01000002">
    <property type="protein sequence ID" value="GGG92935.1"/>
    <property type="molecule type" value="Genomic_DNA"/>
</dbReference>